<keyword evidence="1" id="KW-1133">Transmembrane helix</keyword>
<feature type="transmembrane region" description="Helical" evidence="1">
    <location>
        <begin position="42"/>
        <end position="65"/>
    </location>
</feature>
<feature type="transmembrane region" description="Helical" evidence="1">
    <location>
        <begin position="71"/>
        <end position="87"/>
    </location>
</feature>
<organism evidence="2 3">
    <name type="scientific">Anaerosporomusa subterranea</name>
    <dbReference type="NCBI Taxonomy" id="1794912"/>
    <lineage>
        <taxon>Bacteria</taxon>
        <taxon>Bacillati</taxon>
        <taxon>Bacillota</taxon>
        <taxon>Negativicutes</taxon>
        <taxon>Acetonemataceae</taxon>
        <taxon>Anaerosporomusa</taxon>
    </lineage>
</organism>
<dbReference type="RefSeq" id="WP_066236545.1">
    <property type="nucleotide sequence ID" value="NZ_LSGP01000001.1"/>
</dbReference>
<dbReference type="Proteomes" id="UP000076268">
    <property type="component" value="Unassembled WGS sequence"/>
</dbReference>
<keyword evidence="1" id="KW-0812">Transmembrane</keyword>
<evidence type="ECO:0000256" key="1">
    <source>
        <dbReference type="SAM" id="Phobius"/>
    </source>
</evidence>
<sequence>MYQFIIENKWAVLLVFEFFAWSATIFMFYARYKMKSQFWFKVASVILVLTGVIPQVLLGVVNFSATKEMDLFTLIIILLIVYGFTIGKKHVQELDAWVQKKFSGNSY</sequence>
<evidence type="ECO:0000313" key="2">
    <source>
        <dbReference type="EMBL" id="KYZ77981.1"/>
    </source>
</evidence>
<keyword evidence="3" id="KW-1185">Reference proteome</keyword>
<keyword evidence="1" id="KW-0472">Membrane</keyword>
<dbReference type="EMBL" id="LSGP01000001">
    <property type="protein sequence ID" value="KYZ77981.1"/>
    <property type="molecule type" value="Genomic_DNA"/>
</dbReference>
<dbReference type="AlphaFoldDB" id="A0A154BVL5"/>
<dbReference type="OrthoDB" id="1683959at2"/>
<proteinExistence type="predicted"/>
<evidence type="ECO:0000313" key="3">
    <source>
        <dbReference type="Proteomes" id="UP000076268"/>
    </source>
</evidence>
<accession>A0A154BVL5</accession>
<protein>
    <submittedName>
        <fullName evidence="2">Uncharacterized protein</fullName>
    </submittedName>
</protein>
<feature type="transmembrane region" description="Helical" evidence="1">
    <location>
        <begin position="12"/>
        <end position="30"/>
    </location>
</feature>
<comment type="caution">
    <text evidence="2">The sequence shown here is derived from an EMBL/GenBank/DDBJ whole genome shotgun (WGS) entry which is preliminary data.</text>
</comment>
<reference evidence="2 3" key="1">
    <citation type="submission" date="2016-02" db="EMBL/GenBank/DDBJ databases">
        <title>Anaerosporomusa subterraneum gen. nov., sp. nov., a spore-forming obligate anaerobe isolated from saprolite.</title>
        <authorList>
            <person name="Choi J.K."/>
            <person name="Shah M."/>
            <person name="Yee N."/>
        </authorList>
    </citation>
    <scope>NUCLEOTIDE SEQUENCE [LARGE SCALE GENOMIC DNA]</scope>
    <source>
        <strain evidence="2 3">RU4</strain>
    </source>
</reference>
<dbReference type="STRING" id="1794912.AXX12_00085"/>
<name>A0A154BVL5_ANASB</name>
<gene>
    <name evidence="2" type="ORF">AXX12_00085</name>
</gene>